<dbReference type="EMBL" id="QJJK01000022">
    <property type="protein sequence ID" value="PXW50923.1"/>
    <property type="molecule type" value="Genomic_DNA"/>
</dbReference>
<dbReference type="PRINTS" id="PR00081">
    <property type="entry name" value="GDHRDH"/>
</dbReference>
<accession>A0A2V3TR63</accession>
<dbReference type="FunFam" id="3.40.50.720:FF:000084">
    <property type="entry name" value="Short-chain dehydrogenase reductase"/>
    <property type="match status" value="1"/>
</dbReference>
<dbReference type="OrthoDB" id="9792355at2"/>
<dbReference type="AlphaFoldDB" id="A0A2V3TR63"/>
<dbReference type="CDD" id="cd05233">
    <property type="entry name" value="SDR_c"/>
    <property type="match status" value="1"/>
</dbReference>
<proteinExistence type="inferred from homology"/>
<dbReference type="InterPro" id="IPR020904">
    <property type="entry name" value="Sc_DH/Rdtase_CS"/>
</dbReference>
<name>A0A2V3TR63_9HYPH</name>
<evidence type="ECO:0000313" key="4">
    <source>
        <dbReference type="Proteomes" id="UP000248021"/>
    </source>
</evidence>
<dbReference type="PROSITE" id="PS00061">
    <property type="entry name" value="ADH_SHORT"/>
    <property type="match status" value="1"/>
</dbReference>
<evidence type="ECO:0000256" key="2">
    <source>
        <dbReference type="ARBA" id="ARBA00023002"/>
    </source>
</evidence>
<dbReference type="PRINTS" id="PR00080">
    <property type="entry name" value="SDRFAMILY"/>
</dbReference>
<reference evidence="3 4" key="1">
    <citation type="submission" date="2018-05" db="EMBL/GenBank/DDBJ databases">
        <title>Genomic Encyclopedia of Type Strains, Phase IV (KMG-IV): sequencing the most valuable type-strain genomes for metagenomic binning, comparative biology and taxonomic classification.</title>
        <authorList>
            <person name="Goeker M."/>
        </authorList>
    </citation>
    <scope>NUCLEOTIDE SEQUENCE [LARGE SCALE GENOMIC DNA]</scope>
    <source>
        <strain evidence="3 4">DSM 6462</strain>
    </source>
</reference>
<dbReference type="Gene3D" id="3.40.50.720">
    <property type="entry name" value="NAD(P)-binding Rossmann-like Domain"/>
    <property type="match status" value="1"/>
</dbReference>
<keyword evidence="2" id="KW-0560">Oxidoreductase</keyword>
<protein>
    <submittedName>
        <fullName evidence="3">NAD(P)-dependent dehydrogenase (Short-subunit alcohol dehydrogenase family)</fullName>
    </submittedName>
</protein>
<evidence type="ECO:0000256" key="1">
    <source>
        <dbReference type="ARBA" id="ARBA00006484"/>
    </source>
</evidence>
<dbReference type="InterPro" id="IPR002347">
    <property type="entry name" value="SDR_fam"/>
</dbReference>
<dbReference type="GO" id="GO:0016491">
    <property type="term" value="F:oxidoreductase activity"/>
    <property type="evidence" value="ECO:0007669"/>
    <property type="project" value="UniProtKB-KW"/>
</dbReference>
<dbReference type="PANTHER" id="PTHR24321">
    <property type="entry name" value="DEHYDROGENASES, SHORT CHAIN"/>
    <property type="match status" value="1"/>
</dbReference>
<evidence type="ECO:0000313" key="3">
    <source>
        <dbReference type="EMBL" id="PXW50923.1"/>
    </source>
</evidence>
<dbReference type="InterPro" id="IPR036291">
    <property type="entry name" value="NAD(P)-bd_dom_sf"/>
</dbReference>
<keyword evidence="4" id="KW-1185">Reference proteome</keyword>
<comment type="similarity">
    <text evidence="1">Belongs to the short-chain dehydrogenases/reductases (SDR) family.</text>
</comment>
<dbReference type="Proteomes" id="UP000248021">
    <property type="component" value="Unassembled WGS sequence"/>
</dbReference>
<organism evidence="3 4">
    <name type="scientific">Chelatococcus asaccharovorans</name>
    <dbReference type="NCBI Taxonomy" id="28210"/>
    <lineage>
        <taxon>Bacteria</taxon>
        <taxon>Pseudomonadati</taxon>
        <taxon>Pseudomonadota</taxon>
        <taxon>Alphaproteobacteria</taxon>
        <taxon>Hyphomicrobiales</taxon>
        <taxon>Chelatococcaceae</taxon>
        <taxon>Chelatococcus</taxon>
    </lineage>
</organism>
<gene>
    <name evidence="3" type="ORF">C7450_12234</name>
</gene>
<comment type="caution">
    <text evidence="3">The sequence shown here is derived from an EMBL/GenBank/DDBJ whole genome shotgun (WGS) entry which is preliminary data.</text>
</comment>
<dbReference type="SUPFAM" id="SSF51735">
    <property type="entry name" value="NAD(P)-binding Rossmann-fold domains"/>
    <property type="match status" value="1"/>
</dbReference>
<dbReference type="Pfam" id="PF13561">
    <property type="entry name" value="adh_short_C2"/>
    <property type="match status" value="1"/>
</dbReference>
<dbReference type="PANTHER" id="PTHR24321:SF8">
    <property type="entry name" value="ESTRADIOL 17-BETA-DEHYDROGENASE 8-RELATED"/>
    <property type="match status" value="1"/>
</dbReference>
<sequence>MKDIFGVEGKVLLVTGGASGIGAAAVKIAAASGAKVCVADVDLQAAEELARQVDPEGRNILSCQVDVSDDRSVTAMMAALVERFGRLDGAFNNAGIGLGAVESAGRKAAEVREEAWRRMLDVNLTGVWLCMKAELRTMRSGAAIVNASSIAGLSAMPMSAPYVAAKHGVVGLTKAAAIDYGPAGIRINAICPGYTDTPLIGHVGKERRSDLAARKPLGRFGQPDEIARQAIWLLSDNSSYVTGAAFTVDGGYSAT</sequence>